<protein>
    <recommendedName>
        <fullName evidence="2">HNH nuclease domain-containing protein</fullName>
    </recommendedName>
</protein>
<gene>
    <name evidence="3" type="ORF">GCM10011314_17370</name>
</gene>
<evidence type="ECO:0000259" key="2">
    <source>
        <dbReference type="SMART" id="SM00507"/>
    </source>
</evidence>
<sequence length="530" mass="56242">MSGQDRYAGLLAAAASLTSEELLDVVEDAQREIDAAHARQAVALAHLSATEPVRQEDGTTVEVHRGLGHQRLDAPELAASRLGVSVHVATTRVEDAVRQLTRTPALVDAMAAGVLDLRRAAVVTDETEFLDAGDAAAVVDALAPHWAGVTVGPLRRLAARTVARFFPGSVAAEADRVRARRALTRVTGEHGVDTWRGDVLVEQSRPAWAAVTELARRLVREGVADSLAQARSDAMMRLILEHSDVRVVVHTTRAADTADAQPEQAAGLRGNPAARPRAANEDWVEVGGFGAPGTAFVPADAVGPANGPADGRIRPHARSGLVCDRGTGALVGGHVPAGLAPGRDLTRTAPIALTDDSGAPACTTYRIPAAMVRFVRLRDGSCRFPGCSTPARQCDLDHVRPWPTGPTSTTNLICLCRRHHRIKQRDGWTLRLHPDATITWTDPTGRTSNTTRSTTSTSQPPPLHTRRRPSTSARIRVRPCRDGTSTSASSTRTSPSSSPTTTPERPDTGATDQAPAGTSPSTHTSPARHR</sequence>
<comment type="caution">
    <text evidence="3">The sequence shown here is derived from an EMBL/GenBank/DDBJ whole genome shotgun (WGS) entry which is preliminary data.</text>
</comment>
<proteinExistence type="predicted"/>
<evidence type="ECO:0000313" key="3">
    <source>
        <dbReference type="EMBL" id="GGB78225.1"/>
    </source>
</evidence>
<feature type="domain" description="HNH nuclease" evidence="2">
    <location>
        <begin position="370"/>
        <end position="421"/>
    </location>
</feature>
<organism evidence="3 4">
    <name type="scientific">Knoellia flava</name>
    <dbReference type="NCBI Taxonomy" id="913969"/>
    <lineage>
        <taxon>Bacteria</taxon>
        <taxon>Bacillati</taxon>
        <taxon>Actinomycetota</taxon>
        <taxon>Actinomycetes</taxon>
        <taxon>Micrococcales</taxon>
        <taxon>Intrasporangiaceae</taxon>
        <taxon>Knoellia</taxon>
    </lineage>
</organism>
<dbReference type="Gene3D" id="1.10.30.50">
    <property type="match status" value="1"/>
</dbReference>
<feature type="region of interest" description="Disordered" evidence="1">
    <location>
        <begin position="437"/>
        <end position="530"/>
    </location>
</feature>
<name>A0A8H9FU64_9MICO</name>
<dbReference type="CDD" id="cd00085">
    <property type="entry name" value="HNHc"/>
    <property type="match status" value="1"/>
</dbReference>
<dbReference type="AlphaFoldDB" id="A0A8H9FU64"/>
<reference evidence="3" key="1">
    <citation type="journal article" date="2014" name="Int. J. Syst. Evol. Microbiol.">
        <title>Complete genome sequence of Corynebacterium casei LMG S-19264T (=DSM 44701T), isolated from a smear-ripened cheese.</title>
        <authorList>
            <consortium name="US DOE Joint Genome Institute (JGI-PGF)"/>
            <person name="Walter F."/>
            <person name="Albersmeier A."/>
            <person name="Kalinowski J."/>
            <person name="Ruckert C."/>
        </authorList>
    </citation>
    <scope>NUCLEOTIDE SEQUENCE</scope>
    <source>
        <strain evidence="3">CGMCC 1.10749</strain>
    </source>
</reference>
<feature type="compositionally biased region" description="Polar residues" evidence="1">
    <location>
        <begin position="516"/>
        <end position="530"/>
    </location>
</feature>
<dbReference type="InterPro" id="IPR003615">
    <property type="entry name" value="HNH_nuc"/>
</dbReference>
<evidence type="ECO:0000313" key="4">
    <source>
        <dbReference type="Proteomes" id="UP000628079"/>
    </source>
</evidence>
<feature type="compositionally biased region" description="Low complexity" evidence="1">
    <location>
        <begin position="484"/>
        <end position="503"/>
    </location>
</feature>
<evidence type="ECO:0000256" key="1">
    <source>
        <dbReference type="SAM" id="MobiDB-lite"/>
    </source>
</evidence>
<reference evidence="3" key="2">
    <citation type="submission" date="2020-09" db="EMBL/GenBank/DDBJ databases">
        <authorList>
            <person name="Sun Q."/>
            <person name="Zhou Y."/>
        </authorList>
    </citation>
    <scope>NUCLEOTIDE SEQUENCE</scope>
    <source>
        <strain evidence="3">CGMCC 1.10749</strain>
    </source>
</reference>
<dbReference type="Proteomes" id="UP000628079">
    <property type="component" value="Unassembled WGS sequence"/>
</dbReference>
<accession>A0A8H9FU64</accession>
<dbReference type="SMART" id="SM00507">
    <property type="entry name" value="HNHc"/>
    <property type="match status" value="1"/>
</dbReference>
<feature type="compositionally biased region" description="Low complexity" evidence="1">
    <location>
        <begin position="443"/>
        <end position="458"/>
    </location>
</feature>
<dbReference type="EMBL" id="BMEA01000001">
    <property type="protein sequence ID" value="GGB78225.1"/>
    <property type="molecule type" value="Genomic_DNA"/>
</dbReference>